<evidence type="ECO:0000256" key="1">
    <source>
        <dbReference type="ARBA" id="ARBA00004236"/>
    </source>
</evidence>
<dbReference type="SUPFAM" id="SSF53850">
    <property type="entry name" value="Periplasmic binding protein-like II"/>
    <property type="match status" value="1"/>
</dbReference>
<evidence type="ECO:0000313" key="16">
    <source>
        <dbReference type="Proteomes" id="UP000240418"/>
    </source>
</evidence>
<dbReference type="GO" id="GO:0015689">
    <property type="term" value="P:molybdate ion transport"/>
    <property type="evidence" value="ECO:0007669"/>
    <property type="project" value="InterPro"/>
</dbReference>
<keyword evidence="4" id="KW-1003">Cell membrane</keyword>
<keyword evidence="16" id="KW-1185">Reference proteome</keyword>
<comment type="subunit">
    <text evidence="10">The complex is composed of two ATP-binding proteins (ModC), two transmembrane proteins (ModB) and a solute-binding protein (ModA).</text>
</comment>
<dbReference type="InterPro" id="IPR050682">
    <property type="entry name" value="ModA/WtpA"/>
</dbReference>
<evidence type="ECO:0000256" key="2">
    <source>
        <dbReference type="ARBA" id="ARBA00009175"/>
    </source>
</evidence>
<dbReference type="PIRSF" id="PIRSF004846">
    <property type="entry name" value="ModA"/>
    <property type="match status" value="1"/>
</dbReference>
<dbReference type="GO" id="GO:0005886">
    <property type="term" value="C:plasma membrane"/>
    <property type="evidence" value="ECO:0007669"/>
    <property type="project" value="UniProtKB-SubCell"/>
</dbReference>
<evidence type="ECO:0000256" key="3">
    <source>
        <dbReference type="ARBA" id="ARBA00022448"/>
    </source>
</evidence>
<evidence type="ECO:0000256" key="8">
    <source>
        <dbReference type="ARBA" id="ARBA00023245"/>
    </source>
</evidence>
<feature type="signal peptide" evidence="14">
    <location>
        <begin position="1"/>
        <end position="23"/>
    </location>
</feature>
<dbReference type="FunFam" id="3.40.190.10:FF:000030">
    <property type="entry name" value="Molybdate ABC transporter substrate-binding protein"/>
    <property type="match status" value="1"/>
</dbReference>
<evidence type="ECO:0000256" key="12">
    <source>
        <dbReference type="ARBA" id="ARBA00078141"/>
    </source>
</evidence>
<feature type="binding site" evidence="13">
    <location>
        <position position="145"/>
    </location>
    <ligand>
        <name>molybdate</name>
        <dbReference type="ChEBI" id="CHEBI:36264"/>
    </ligand>
</feature>
<dbReference type="PANTHER" id="PTHR30632">
    <property type="entry name" value="MOLYBDATE-BINDING PERIPLASMIC PROTEIN"/>
    <property type="match status" value="1"/>
</dbReference>
<feature type="binding site" evidence="13">
    <location>
        <position position="60"/>
    </location>
    <ligand>
        <name>molybdate</name>
        <dbReference type="ChEBI" id="CHEBI:36264"/>
    </ligand>
</feature>
<dbReference type="Gene3D" id="3.40.190.10">
    <property type="entry name" value="Periplasmic binding protein-like II"/>
    <property type="match status" value="2"/>
</dbReference>
<dbReference type="AlphaFoldDB" id="A0A2P8F708"/>
<name>A0A2P8F708_9RHOB</name>
<keyword evidence="5 13" id="KW-0479">Metal-binding</keyword>
<comment type="subcellular location">
    <subcellularLocation>
        <location evidence="1">Cell membrane</location>
    </subcellularLocation>
</comment>
<dbReference type="OrthoDB" id="9785015at2"/>
<keyword evidence="3" id="KW-0813">Transport</keyword>
<feature type="chain" id="PRO_5015154993" description="Molybdate-binding protein ModA" evidence="14">
    <location>
        <begin position="24"/>
        <end position="258"/>
    </location>
</feature>
<comment type="similarity">
    <text evidence="2">Belongs to the bacterial solute-binding protein ModA family.</text>
</comment>
<keyword evidence="6 14" id="KW-0732">Signal</keyword>
<evidence type="ECO:0000256" key="11">
    <source>
        <dbReference type="ARBA" id="ARBA00073171"/>
    </source>
</evidence>
<dbReference type="GO" id="GO:0030288">
    <property type="term" value="C:outer membrane-bounded periplasmic space"/>
    <property type="evidence" value="ECO:0007669"/>
    <property type="project" value="TreeGrafter"/>
</dbReference>
<comment type="caution">
    <text evidence="15">The sequence shown here is derived from an EMBL/GenBank/DDBJ whole genome shotgun (WGS) entry which is preliminary data.</text>
</comment>
<dbReference type="GO" id="GO:0030973">
    <property type="term" value="F:molybdate ion binding"/>
    <property type="evidence" value="ECO:0007669"/>
    <property type="project" value="TreeGrafter"/>
</dbReference>
<evidence type="ECO:0000313" key="15">
    <source>
        <dbReference type="EMBL" id="PSL17503.1"/>
    </source>
</evidence>
<evidence type="ECO:0000256" key="7">
    <source>
        <dbReference type="ARBA" id="ARBA00023136"/>
    </source>
</evidence>
<keyword evidence="13" id="KW-0500">Molybdenum</keyword>
<keyword evidence="7" id="KW-0472">Membrane</keyword>
<evidence type="ECO:0000256" key="10">
    <source>
        <dbReference type="ARBA" id="ARBA00062515"/>
    </source>
</evidence>
<feature type="binding site" evidence="13">
    <location>
        <position position="172"/>
    </location>
    <ligand>
        <name>molybdate</name>
        <dbReference type="ChEBI" id="CHEBI:36264"/>
    </ligand>
</feature>
<reference evidence="15 16" key="1">
    <citation type="submission" date="2018-03" db="EMBL/GenBank/DDBJ databases">
        <title>Genomic Encyclopedia of Archaeal and Bacterial Type Strains, Phase II (KMG-II): from individual species to whole genera.</title>
        <authorList>
            <person name="Goeker M."/>
        </authorList>
    </citation>
    <scope>NUCLEOTIDE SEQUENCE [LARGE SCALE GENOMIC DNA]</scope>
    <source>
        <strain evidence="15 16">DSM 100673</strain>
    </source>
</reference>
<sequence length="258" mass="26708">MIRVLHMVGLAVVAAGWAMMAQAGSVTVFAAASLKEAMDGVTQAFEAESGHDVVVSLAGSSALARQIEYGAPADVFLSANVAWMDHLAAKGRIDPATRAYLLGNDLVLVGPKGAEPLGQVAIGEDVLTLLGRGRLAMALVDAVPAGQYGKAALQELGVWDELRASVAQVDNVRAALALVARGEVPLGIVYATDAAASEDVAIVGVFSDGVHPEIVYPVAGVVGRDSQARNAFLTFLSSEVARRIFEAKGFDVIAEPSE</sequence>
<dbReference type="Pfam" id="PF13531">
    <property type="entry name" value="SBP_bac_11"/>
    <property type="match status" value="1"/>
</dbReference>
<keyword evidence="8" id="KW-0826">Tungsten</keyword>
<dbReference type="RefSeq" id="WP_106610009.1">
    <property type="nucleotide sequence ID" value="NZ_PYGJ01000017.1"/>
</dbReference>
<evidence type="ECO:0000256" key="13">
    <source>
        <dbReference type="PIRSR" id="PIRSR004846-1"/>
    </source>
</evidence>
<dbReference type="EMBL" id="PYGJ01000017">
    <property type="protein sequence ID" value="PSL17503.1"/>
    <property type="molecule type" value="Genomic_DNA"/>
</dbReference>
<feature type="binding site" evidence="13">
    <location>
        <position position="190"/>
    </location>
    <ligand>
        <name>molybdate</name>
        <dbReference type="ChEBI" id="CHEBI:36264"/>
    </ligand>
</feature>
<evidence type="ECO:0000256" key="14">
    <source>
        <dbReference type="SAM" id="SignalP"/>
    </source>
</evidence>
<evidence type="ECO:0000256" key="9">
    <source>
        <dbReference type="ARBA" id="ARBA00056002"/>
    </source>
</evidence>
<evidence type="ECO:0000256" key="6">
    <source>
        <dbReference type="ARBA" id="ARBA00022729"/>
    </source>
</evidence>
<gene>
    <name evidence="15" type="ORF">CLV88_11766</name>
</gene>
<dbReference type="PANTHER" id="PTHR30632:SF17">
    <property type="entry name" value="MOLYBDATE-BINDING PROTEIN MODA"/>
    <property type="match status" value="1"/>
</dbReference>
<evidence type="ECO:0000256" key="5">
    <source>
        <dbReference type="ARBA" id="ARBA00022723"/>
    </source>
</evidence>
<protein>
    <recommendedName>
        <fullName evidence="11">Molybdate-binding protein ModA</fullName>
    </recommendedName>
    <alternativeName>
        <fullName evidence="12">Molybdate/tungstate-binding protein ModA</fullName>
    </alternativeName>
</protein>
<dbReference type="GO" id="GO:0046872">
    <property type="term" value="F:metal ion binding"/>
    <property type="evidence" value="ECO:0007669"/>
    <property type="project" value="UniProtKB-KW"/>
</dbReference>
<accession>A0A2P8F708</accession>
<evidence type="ECO:0000256" key="4">
    <source>
        <dbReference type="ARBA" id="ARBA00022475"/>
    </source>
</evidence>
<dbReference type="Proteomes" id="UP000240418">
    <property type="component" value="Unassembled WGS sequence"/>
</dbReference>
<dbReference type="InterPro" id="IPR005950">
    <property type="entry name" value="ModA"/>
</dbReference>
<feature type="binding site" evidence="13">
    <location>
        <position position="33"/>
    </location>
    <ligand>
        <name>molybdate</name>
        <dbReference type="ChEBI" id="CHEBI:36264"/>
    </ligand>
</feature>
<comment type="function">
    <text evidence="9">Involved in the transport of molybdenum into the cell. Part of the binding-protein-dependent transport system ModABCD.</text>
</comment>
<organism evidence="15 16">
    <name type="scientific">Shimia abyssi</name>
    <dbReference type="NCBI Taxonomy" id="1662395"/>
    <lineage>
        <taxon>Bacteria</taxon>
        <taxon>Pseudomonadati</taxon>
        <taxon>Pseudomonadota</taxon>
        <taxon>Alphaproteobacteria</taxon>
        <taxon>Rhodobacterales</taxon>
        <taxon>Roseobacteraceae</taxon>
    </lineage>
</organism>
<dbReference type="NCBIfam" id="TIGR01256">
    <property type="entry name" value="modA"/>
    <property type="match status" value="1"/>
</dbReference>
<proteinExistence type="inferred from homology"/>